<dbReference type="HOGENOM" id="CLU_278906_0_0_1"/>
<dbReference type="Gramene" id="ABO96371">
    <property type="protein sequence ID" value="ABO96371"/>
    <property type="gene ID" value="OSTLU_15541"/>
</dbReference>
<dbReference type="OrthoDB" id="19493at2759"/>
<dbReference type="AlphaFoldDB" id="A4RXY7"/>
<accession>A4RXY7</accession>
<feature type="region of interest" description="Disordered" evidence="1">
    <location>
        <begin position="544"/>
        <end position="570"/>
    </location>
</feature>
<dbReference type="Pfam" id="PF00400">
    <property type="entry name" value="WD40"/>
    <property type="match status" value="1"/>
</dbReference>
<dbReference type="Proteomes" id="UP000001568">
    <property type="component" value="Chromosome 5"/>
</dbReference>
<reference evidence="2 3" key="1">
    <citation type="journal article" date="2007" name="Proc. Natl. Acad. Sci. U.S.A.">
        <title>The tiny eukaryote Ostreococcus provides genomic insights into the paradox of plankton speciation.</title>
        <authorList>
            <person name="Palenik B."/>
            <person name="Grimwood J."/>
            <person name="Aerts A."/>
            <person name="Rouze P."/>
            <person name="Salamov A."/>
            <person name="Putnam N."/>
            <person name="Dupont C."/>
            <person name="Jorgensen R."/>
            <person name="Derelle E."/>
            <person name="Rombauts S."/>
            <person name="Zhou K."/>
            <person name="Otillar R."/>
            <person name="Merchant S.S."/>
            <person name="Podell S."/>
            <person name="Gaasterland T."/>
            <person name="Napoli C."/>
            <person name="Gendler K."/>
            <person name="Manuell A."/>
            <person name="Tai V."/>
            <person name="Vallon O."/>
            <person name="Piganeau G."/>
            <person name="Jancek S."/>
            <person name="Heijde M."/>
            <person name="Jabbari K."/>
            <person name="Bowler C."/>
            <person name="Lohr M."/>
            <person name="Robbens S."/>
            <person name="Werner G."/>
            <person name="Dubchak I."/>
            <person name="Pazour G.J."/>
            <person name="Ren Q."/>
            <person name="Paulsen I."/>
            <person name="Delwiche C."/>
            <person name="Schmutz J."/>
            <person name="Rokhsar D."/>
            <person name="Van de Peer Y."/>
            <person name="Moreau H."/>
            <person name="Grigoriev I.V."/>
        </authorList>
    </citation>
    <scope>NUCLEOTIDE SEQUENCE [LARGE SCALE GENOMIC DNA]</scope>
    <source>
        <strain evidence="2 3">CCE9901</strain>
    </source>
</reference>
<dbReference type="InterPro" id="IPR036322">
    <property type="entry name" value="WD40_repeat_dom_sf"/>
</dbReference>
<dbReference type="PANTHER" id="PTHR23287:SF16">
    <property type="entry name" value="TECTONIN BETA-PROPELLER REPEAT-CONTAINING PROTEIN 2"/>
    <property type="match status" value="1"/>
</dbReference>
<dbReference type="InterPro" id="IPR001680">
    <property type="entry name" value="WD40_rpt"/>
</dbReference>
<gene>
    <name evidence="2" type="ORF">OSTLU_15541</name>
</gene>
<organism evidence="2 3">
    <name type="scientific">Ostreococcus lucimarinus (strain CCE9901)</name>
    <dbReference type="NCBI Taxonomy" id="436017"/>
    <lineage>
        <taxon>Eukaryota</taxon>
        <taxon>Viridiplantae</taxon>
        <taxon>Chlorophyta</taxon>
        <taxon>Mamiellophyceae</taxon>
        <taxon>Mamiellales</taxon>
        <taxon>Bathycoccaceae</taxon>
        <taxon>Ostreococcus</taxon>
    </lineage>
</organism>
<dbReference type="OMA" id="RKLWIAK"/>
<name>A4RXY7_OSTLU</name>
<sequence>MPDEDAAAIERARADDASVASTRSGDDAGAMAPRWRCVASSADLRAVSSKRVRFTCVDATRALVILGANTGSAYVFARSRARDDGAGGVERRARFVAVVSPELVEPSARRQGNVGARAAPQSVRTIRASPCGRMCALGFADGHVRVIELDGLTREEAPRRSALGSTVAFLSSTHEGRAVTALSWSSDSRVLYAGSDQGVVTVTSCAAFVEWCDGGRTGARPAPVNKTSYTDVSSAVHQLDASPSGRHVITSAQSSAQLVIVQGAHSGTTSNIGSKQREGSYGSCFHGYASLSVEDDDPVEEEDEWDEELEGVRVVEHAVVSRPGRKLWIAKVDNVDSERADVEIMATIKPEVPVPSSVPGWDQSSESADAVKRASKKLEFGLLHRLGPCVLSTTERAVAIIDVATPAIVRWYPLKEPGSESLSAGFVDACTVDHRAFFLTPSEDSGNSVWCLESFVDAKALAHDVVSETSSASAFIRALDICRKTNSYDDGLFRRAKEALDSSEADAAGVNSRLAFLVQWGEQVGSKLAPAKKDTEVDLRELVTEEEVSSPKAPKTPDFDLGKPPLGRDRSTIDRPLSELAAPASNEFPKAETEGGIFFYNPRGVSKTSKVDGEFAPKANGKVKKRHALILDDVESNEPAVILQSNVKVVSPTKSKNYGVDLPNNDIEWEECDAFDAQEWQKAMDSVKCLLPIRGAHFEHWSCYEDIKTTSTLDSTDTPLPEQNARIQYRFMTNVRVAAIVDSVTKLKECRMSLDASILLPSLRRWRNIRAESIELLTRFEKGEDAPLTAKIKLQWSSLLENVEKELDAVCDELKLDVAAVKKQTPPKNRETQTSLASAEHSTDSMTMASVTAALTEGGAIDMSQSLESECVASLRSTDVAEASAIVSECLRRALLQTLESLDGADTSAALEHGVSHLMLVSRVGSAAVGAAEVIRALAKASEEEKLSKAISPMNTNESISRALSRIFTNVTTFLTSENSVDLDLRRGAAKLLEPLDAHLSRPPMRQFGRFPQLQAALAAEIDGVVDQLPFVCRSSTDADDGVSQFTLKVPHENPIAPAIEDFGDWGIKMDLRRCPACSHSLLCPNDGELITFMCAHTYHKACCAASMACFACCADSR</sequence>
<proteinExistence type="predicted"/>
<dbReference type="Gene3D" id="2.130.10.10">
    <property type="entry name" value="YVTN repeat-like/Quinoprotein amine dehydrogenase"/>
    <property type="match status" value="1"/>
</dbReference>
<evidence type="ECO:0000313" key="3">
    <source>
        <dbReference type="Proteomes" id="UP000001568"/>
    </source>
</evidence>
<dbReference type="PANTHER" id="PTHR23287">
    <property type="entry name" value="RUBY-EYE2-LIKE PROTEIN"/>
    <property type="match status" value="1"/>
</dbReference>
<dbReference type="GeneID" id="5001788"/>
<dbReference type="RefSeq" id="XP_001418078.1">
    <property type="nucleotide sequence ID" value="XM_001418041.1"/>
</dbReference>
<dbReference type="eggNOG" id="KOG3621">
    <property type="taxonomic scope" value="Eukaryota"/>
</dbReference>
<dbReference type="InterPro" id="IPR015943">
    <property type="entry name" value="WD40/YVTN_repeat-like_dom_sf"/>
</dbReference>
<dbReference type="EMBL" id="CP000585">
    <property type="protein sequence ID" value="ABO96371.1"/>
    <property type="molecule type" value="Genomic_DNA"/>
</dbReference>
<dbReference type="KEGG" id="olu:OSTLU_15541"/>
<feature type="region of interest" description="Disordered" evidence="1">
    <location>
        <begin position="1"/>
        <end position="29"/>
    </location>
</feature>
<dbReference type="SUPFAM" id="SSF50978">
    <property type="entry name" value="WD40 repeat-like"/>
    <property type="match status" value="1"/>
</dbReference>
<protein>
    <recommendedName>
        <fullName evidence="4">RING-type domain-containing protein</fullName>
    </recommendedName>
</protein>
<evidence type="ECO:0000256" key="1">
    <source>
        <dbReference type="SAM" id="MobiDB-lite"/>
    </source>
</evidence>
<evidence type="ECO:0000313" key="2">
    <source>
        <dbReference type="EMBL" id="ABO96371.1"/>
    </source>
</evidence>
<feature type="compositionally biased region" description="Basic and acidic residues" evidence="1">
    <location>
        <begin position="555"/>
        <end position="570"/>
    </location>
</feature>
<keyword evidence="3" id="KW-1185">Reference proteome</keyword>
<feature type="region of interest" description="Disordered" evidence="1">
    <location>
        <begin position="823"/>
        <end position="843"/>
    </location>
</feature>
<evidence type="ECO:0008006" key="4">
    <source>
        <dbReference type="Google" id="ProtNLM"/>
    </source>
</evidence>